<proteinExistence type="predicted"/>
<feature type="transmembrane region" description="Helical" evidence="1">
    <location>
        <begin position="55"/>
        <end position="75"/>
    </location>
</feature>
<keyword evidence="1" id="KW-0812">Transmembrane</keyword>
<keyword evidence="3" id="KW-1185">Reference proteome</keyword>
<keyword evidence="1" id="KW-0472">Membrane</keyword>
<organism evidence="2 3">
    <name type="scientific">Penicillium nordicum</name>
    <dbReference type="NCBI Taxonomy" id="229535"/>
    <lineage>
        <taxon>Eukaryota</taxon>
        <taxon>Fungi</taxon>
        <taxon>Dikarya</taxon>
        <taxon>Ascomycota</taxon>
        <taxon>Pezizomycotina</taxon>
        <taxon>Eurotiomycetes</taxon>
        <taxon>Eurotiomycetidae</taxon>
        <taxon>Eurotiales</taxon>
        <taxon>Aspergillaceae</taxon>
        <taxon>Penicillium</taxon>
    </lineage>
</organism>
<gene>
    <name evidence="2" type="ORF">ACN38_g6841</name>
</gene>
<reference evidence="2 3" key="1">
    <citation type="submission" date="2015-08" db="EMBL/GenBank/DDBJ databases">
        <title>Genome sequencing of Penicillium nordicum.</title>
        <authorList>
            <person name="Nguyen H.D."/>
            <person name="Seifert K.A."/>
        </authorList>
    </citation>
    <scope>NUCLEOTIDE SEQUENCE [LARGE SCALE GENOMIC DNA]</scope>
    <source>
        <strain evidence="2 3">DAOMC 185683</strain>
    </source>
</reference>
<evidence type="ECO:0000313" key="3">
    <source>
        <dbReference type="Proteomes" id="UP000037696"/>
    </source>
</evidence>
<accession>A0A0M8NZV0</accession>
<comment type="caution">
    <text evidence="2">The sequence shown here is derived from an EMBL/GenBank/DDBJ whole genome shotgun (WGS) entry which is preliminary data.</text>
</comment>
<name>A0A0M8NZV0_9EURO</name>
<dbReference type="AlphaFoldDB" id="A0A0M8NZV0"/>
<protein>
    <submittedName>
        <fullName evidence="2">Uncharacterized protein</fullName>
    </submittedName>
</protein>
<dbReference type="EMBL" id="LHQQ01000110">
    <property type="protein sequence ID" value="KOS42258.1"/>
    <property type="molecule type" value="Genomic_DNA"/>
</dbReference>
<keyword evidence="1" id="KW-1133">Transmembrane helix</keyword>
<dbReference type="Proteomes" id="UP000037696">
    <property type="component" value="Unassembled WGS sequence"/>
</dbReference>
<evidence type="ECO:0000313" key="2">
    <source>
        <dbReference type="EMBL" id="KOS42258.1"/>
    </source>
</evidence>
<sequence length="101" mass="11963">MNPQQAQFSVYYNLRHYPNTRAGPDLIIVSLSNMVCDMTSLVFPSLKLFYCIPNIFRLLLLCVLDVLIFFLQLGYQSYTRKHYFHGMAVYFGWRVPETLHY</sequence>
<evidence type="ECO:0000256" key="1">
    <source>
        <dbReference type="SAM" id="Phobius"/>
    </source>
</evidence>